<dbReference type="AlphaFoldDB" id="A0A133YAJ7"/>
<evidence type="ECO:0000256" key="1">
    <source>
        <dbReference type="ARBA" id="ARBA00004196"/>
    </source>
</evidence>
<protein>
    <submittedName>
        <fullName evidence="2">Repeat protein</fullName>
    </submittedName>
</protein>
<name>A0A133YAJ7_9FIRM</name>
<keyword evidence="3" id="KW-1185">Reference proteome</keyword>
<comment type="caution">
    <text evidence="2">The sequence shown here is derived from an EMBL/GenBank/DDBJ whole genome shotgun (WGS) entry which is preliminary data.</text>
</comment>
<dbReference type="Gene3D" id="2.60.40.4270">
    <property type="entry name" value="Listeria-Bacteroides repeat domain"/>
    <property type="match status" value="1"/>
</dbReference>
<organism evidence="2 3">
    <name type="scientific">Amygdalobacter nucleatus</name>
    <dbReference type="NCBI Taxonomy" id="3029274"/>
    <lineage>
        <taxon>Bacteria</taxon>
        <taxon>Bacillati</taxon>
        <taxon>Bacillota</taxon>
        <taxon>Clostridia</taxon>
        <taxon>Eubacteriales</taxon>
        <taxon>Oscillospiraceae</taxon>
        <taxon>Amygdalobacter</taxon>
    </lineage>
</organism>
<reference evidence="3" key="1">
    <citation type="submission" date="2016-01" db="EMBL/GenBank/DDBJ databases">
        <authorList>
            <person name="Mitreva M."/>
            <person name="Pepin K.H."/>
            <person name="Mihindukulasuriya K.A."/>
            <person name="Fulton R."/>
            <person name="Fronick C."/>
            <person name="O'Laughlin M."/>
            <person name="Miner T."/>
            <person name="Herter B."/>
            <person name="Rosa B.A."/>
            <person name="Cordes M."/>
            <person name="Tomlinson C."/>
            <person name="Wollam A."/>
            <person name="Palsikar V.B."/>
            <person name="Mardis E.R."/>
            <person name="Wilson R.K."/>
        </authorList>
    </citation>
    <scope>NUCLEOTIDE SEQUENCE [LARGE SCALE GENOMIC DNA]</scope>
    <source>
        <strain evidence="3">KA00274</strain>
    </source>
</reference>
<evidence type="ECO:0000313" key="2">
    <source>
        <dbReference type="EMBL" id="KXB40211.1"/>
    </source>
</evidence>
<dbReference type="Proteomes" id="UP000070080">
    <property type="component" value="Unassembled WGS sequence"/>
</dbReference>
<proteinExistence type="predicted"/>
<evidence type="ECO:0000313" key="3">
    <source>
        <dbReference type="Proteomes" id="UP000070080"/>
    </source>
</evidence>
<sequence>MRNIVDDDDGINYVDMIGKGQDSPSDANTEDQNWTNEKKWHDPFNWAKDSLPVFFNDGSQLQILGDIKSENSKDSTKVDEFQKGQKIALNFSVNVSPLNIWKKAYLWNMINGQSKGTAWREIGLNGTRPTDWEIVYTLKLPEGIKLASDATYTISGLTENSYTLTKEEKDYYARLANLGDVTLNINGFTIESSVKKNTNLQIIGTVAGMHDEVIANSQGTVGDLGGRSLNYFAAKQSPAGLDSAAQEKPNLISYTFKVKDEPSNDKIVTFINDGKFYDLVLVRADTAIKDNYSAVMPADASKEGYIFKEWNTKEDGTGTAFTNETVVHTDMTVYAIYTKKPDMVIPYVPSDPVKPATVETVVEPKVGKVAKTGETAISLTGFGLVLSLVAVLTKKKQNDD</sequence>
<dbReference type="STRING" id="1497955.HMPREF1872_01023"/>
<dbReference type="InterPro" id="IPR013378">
    <property type="entry name" value="InlB-like_B-rpt"/>
</dbReference>
<dbReference type="InterPro" id="IPR042229">
    <property type="entry name" value="Listeria/Bacterioides_rpt_sf"/>
</dbReference>
<dbReference type="PATRIC" id="fig|1497955.3.peg.993"/>
<gene>
    <name evidence="2" type="ORF">HMPREF1872_01023</name>
</gene>
<dbReference type="Pfam" id="PF09479">
    <property type="entry name" value="Flg_new"/>
    <property type="match status" value="1"/>
</dbReference>
<dbReference type="GO" id="GO:0030313">
    <property type="term" value="C:cell envelope"/>
    <property type="evidence" value="ECO:0007669"/>
    <property type="project" value="UniProtKB-SubCell"/>
</dbReference>
<dbReference type="EMBL" id="LSCV01000031">
    <property type="protein sequence ID" value="KXB40211.1"/>
    <property type="molecule type" value="Genomic_DNA"/>
</dbReference>
<dbReference type="RefSeq" id="WP_066714440.1">
    <property type="nucleotide sequence ID" value="NZ_JARFNM010000001.1"/>
</dbReference>
<dbReference type="OrthoDB" id="2081422at2"/>
<comment type="subcellular location">
    <subcellularLocation>
        <location evidence="1">Cell envelope</location>
    </subcellularLocation>
</comment>
<accession>A0A133YAJ7</accession>